<reference evidence="3" key="2">
    <citation type="submission" date="2021-09" db="EMBL/GenBank/DDBJ databases">
        <authorList>
            <person name="Gilroy R."/>
        </authorList>
    </citation>
    <scope>NUCLEOTIDE SEQUENCE</scope>
    <source>
        <strain evidence="3">ChiHjej13B12-14962</strain>
    </source>
</reference>
<protein>
    <submittedName>
        <fullName evidence="3">ABC transporter substrate-binding protein</fullName>
    </submittedName>
</protein>
<evidence type="ECO:0000313" key="4">
    <source>
        <dbReference type="Proteomes" id="UP000703315"/>
    </source>
</evidence>
<dbReference type="InterPro" id="IPR050902">
    <property type="entry name" value="ABC_Transporter_SBP"/>
</dbReference>
<feature type="domain" description="Fe/B12 periplasmic-binding" evidence="2">
    <location>
        <begin position="104"/>
        <end position="368"/>
    </location>
</feature>
<dbReference type="EMBL" id="DYXC01000118">
    <property type="protein sequence ID" value="HJF15217.1"/>
    <property type="molecule type" value="Genomic_DNA"/>
</dbReference>
<dbReference type="AlphaFoldDB" id="A0A921K7Y9"/>
<evidence type="ECO:0000256" key="1">
    <source>
        <dbReference type="ARBA" id="ARBA00008814"/>
    </source>
</evidence>
<dbReference type="SUPFAM" id="SSF53807">
    <property type="entry name" value="Helical backbone' metal receptor"/>
    <property type="match status" value="1"/>
</dbReference>
<reference evidence="3" key="1">
    <citation type="journal article" date="2021" name="PeerJ">
        <title>Extensive microbial diversity within the chicken gut microbiome revealed by metagenomics and culture.</title>
        <authorList>
            <person name="Gilroy R."/>
            <person name="Ravi A."/>
            <person name="Getino M."/>
            <person name="Pursley I."/>
            <person name="Horton D.L."/>
            <person name="Alikhan N.F."/>
            <person name="Baker D."/>
            <person name="Gharbi K."/>
            <person name="Hall N."/>
            <person name="Watson M."/>
            <person name="Adriaenssens E.M."/>
            <person name="Foster-Nyarko E."/>
            <person name="Jarju S."/>
            <person name="Secka A."/>
            <person name="Antonio M."/>
            <person name="Oren A."/>
            <person name="Chaudhuri R.R."/>
            <person name="La Ragione R."/>
            <person name="Hildebrand F."/>
            <person name="Pallen M.J."/>
        </authorList>
    </citation>
    <scope>NUCLEOTIDE SEQUENCE</scope>
    <source>
        <strain evidence="3">ChiHjej13B12-14962</strain>
    </source>
</reference>
<evidence type="ECO:0000313" key="3">
    <source>
        <dbReference type="EMBL" id="HJF15217.1"/>
    </source>
</evidence>
<dbReference type="RefSeq" id="WP_303906927.1">
    <property type="nucleotide sequence ID" value="NZ_DYXC01000118.1"/>
</dbReference>
<dbReference type="PANTHER" id="PTHR30535">
    <property type="entry name" value="VITAMIN B12-BINDING PROTEIN"/>
    <property type="match status" value="1"/>
</dbReference>
<organism evidence="3 4">
    <name type="scientific">Enteractinococcus helveticum</name>
    <dbReference type="NCBI Taxonomy" id="1837282"/>
    <lineage>
        <taxon>Bacteria</taxon>
        <taxon>Bacillati</taxon>
        <taxon>Actinomycetota</taxon>
        <taxon>Actinomycetes</taxon>
        <taxon>Micrococcales</taxon>
        <taxon>Micrococcaceae</taxon>
    </lineage>
</organism>
<dbReference type="PANTHER" id="PTHR30535:SF4">
    <property type="entry name" value="HEMIN-BINDING PERIPLASMIC PROTEIN HMUT"/>
    <property type="match status" value="1"/>
</dbReference>
<comment type="similarity">
    <text evidence="1">Belongs to the bacterial solute-binding protein 8 family.</text>
</comment>
<dbReference type="InterPro" id="IPR002491">
    <property type="entry name" value="ABC_transptr_periplasmic_BD"/>
</dbReference>
<dbReference type="Pfam" id="PF01497">
    <property type="entry name" value="Peripla_BP_2"/>
    <property type="match status" value="1"/>
</dbReference>
<accession>A0A921K7Y9</accession>
<sequence>MSIPSQQPRVLGWIATALVAGLTLVGCSNTGHEGLQKQFQPALEEVEILENPRDYVGPSTAVVQSTDIDPIAENPTQTLPTTVTSYQSNGTTEEIEITDTTRVVALDIAGSIAATIWALGFSDTLVGVDQSTTFPGTEDIETVTSGGHTVNAEAIIGLEPDVVITDGSVGPRDVVEQLTDVGIDVVFVDNESSFEGAENLVHQVAAVYGAPETGEQLAEQLAGEIDAKVDEIAAMVPENEDDKVRMLFLYLRGNAGVYYMFGEESGADELIDALGGVDVAEELGWDGMKPMTDEALVAANPDLILTMSGGIESVDGVQGLLQEKPAVAITKAGENQRIVDMDDGMILSFGPRSADVLDALARAIYAPDSVANLVGEE</sequence>
<dbReference type="PROSITE" id="PS50983">
    <property type="entry name" value="FE_B12_PBP"/>
    <property type="match status" value="1"/>
</dbReference>
<dbReference type="Proteomes" id="UP000703315">
    <property type="component" value="Unassembled WGS sequence"/>
</dbReference>
<name>A0A921K7Y9_9MICC</name>
<evidence type="ECO:0000259" key="2">
    <source>
        <dbReference type="PROSITE" id="PS50983"/>
    </source>
</evidence>
<proteinExistence type="inferred from homology"/>
<dbReference type="Gene3D" id="3.40.50.1980">
    <property type="entry name" value="Nitrogenase molybdenum iron protein domain"/>
    <property type="match status" value="2"/>
</dbReference>
<comment type="caution">
    <text evidence="3">The sequence shown here is derived from an EMBL/GenBank/DDBJ whole genome shotgun (WGS) entry which is preliminary data.</text>
</comment>
<gene>
    <name evidence="3" type="ORF">K8V32_10530</name>
</gene>